<dbReference type="SUPFAM" id="SSF51735">
    <property type="entry name" value="NAD(P)-binding Rossmann-fold domains"/>
    <property type="match status" value="1"/>
</dbReference>
<dbReference type="PRINTS" id="PR00080">
    <property type="entry name" value="SDRFAMILY"/>
</dbReference>
<organism evidence="3 4">
    <name type="scientific">Paenibacillus chungangensis</name>
    <dbReference type="NCBI Taxonomy" id="696535"/>
    <lineage>
        <taxon>Bacteria</taxon>
        <taxon>Bacillati</taxon>
        <taxon>Bacillota</taxon>
        <taxon>Bacilli</taxon>
        <taxon>Bacillales</taxon>
        <taxon>Paenibacillaceae</taxon>
        <taxon>Paenibacillus</taxon>
    </lineage>
</organism>
<proteinExistence type="inferred from homology"/>
<dbReference type="PANTHER" id="PTHR24321:SF8">
    <property type="entry name" value="ESTRADIOL 17-BETA-DEHYDROGENASE 8-RELATED"/>
    <property type="match status" value="1"/>
</dbReference>
<dbReference type="Gene3D" id="3.40.50.720">
    <property type="entry name" value="NAD(P)-binding Rossmann-like Domain"/>
    <property type="match status" value="1"/>
</dbReference>
<dbReference type="PANTHER" id="PTHR24321">
    <property type="entry name" value="DEHYDROGENASES, SHORT CHAIN"/>
    <property type="match status" value="1"/>
</dbReference>
<evidence type="ECO:0000256" key="1">
    <source>
        <dbReference type="ARBA" id="ARBA00006484"/>
    </source>
</evidence>
<keyword evidence="2" id="KW-0560">Oxidoreductase</keyword>
<dbReference type="Pfam" id="PF13561">
    <property type="entry name" value="adh_short_C2"/>
    <property type="match status" value="1"/>
</dbReference>
<comment type="similarity">
    <text evidence="1">Belongs to the short-chain dehydrogenases/reductases (SDR) family.</text>
</comment>
<dbReference type="CDD" id="cd05233">
    <property type="entry name" value="SDR_c"/>
    <property type="match status" value="1"/>
</dbReference>
<gene>
    <name evidence="3" type="ORF">ACFQ2I_14340</name>
</gene>
<accession>A0ABW3HSN1</accession>
<keyword evidence="4" id="KW-1185">Reference proteome</keyword>
<evidence type="ECO:0000313" key="3">
    <source>
        <dbReference type="EMBL" id="MFD0960567.1"/>
    </source>
</evidence>
<dbReference type="NCBIfam" id="NF004203">
    <property type="entry name" value="PRK05653.2-4"/>
    <property type="match status" value="1"/>
</dbReference>
<dbReference type="InterPro" id="IPR036291">
    <property type="entry name" value="NAD(P)-bd_dom_sf"/>
</dbReference>
<name>A0ABW3HSN1_9BACL</name>
<protein>
    <submittedName>
        <fullName evidence="3">SDR family oxidoreductase</fullName>
    </submittedName>
</protein>
<dbReference type="InterPro" id="IPR002347">
    <property type="entry name" value="SDR_fam"/>
</dbReference>
<dbReference type="RefSeq" id="WP_377565131.1">
    <property type="nucleotide sequence ID" value="NZ_JBHTJZ010000022.1"/>
</dbReference>
<evidence type="ECO:0000256" key="2">
    <source>
        <dbReference type="ARBA" id="ARBA00023002"/>
    </source>
</evidence>
<comment type="caution">
    <text evidence="3">The sequence shown here is derived from an EMBL/GenBank/DDBJ whole genome shotgun (WGS) entry which is preliminary data.</text>
</comment>
<dbReference type="PRINTS" id="PR00081">
    <property type="entry name" value="GDHRDH"/>
</dbReference>
<evidence type="ECO:0000313" key="4">
    <source>
        <dbReference type="Proteomes" id="UP001596989"/>
    </source>
</evidence>
<reference evidence="4" key="1">
    <citation type="journal article" date="2019" name="Int. J. Syst. Evol. Microbiol.">
        <title>The Global Catalogue of Microorganisms (GCM) 10K type strain sequencing project: providing services to taxonomists for standard genome sequencing and annotation.</title>
        <authorList>
            <consortium name="The Broad Institute Genomics Platform"/>
            <consortium name="The Broad Institute Genome Sequencing Center for Infectious Disease"/>
            <person name="Wu L."/>
            <person name="Ma J."/>
        </authorList>
    </citation>
    <scope>NUCLEOTIDE SEQUENCE [LARGE SCALE GENOMIC DNA]</scope>
    <source>
        <strain evidence="4">CCUG 59129</strain>
    </source>
</reference>
<dbReference type="EMBL" id="JBHTJZ010000022">
    <property type="protein sequence ID" value="MFD0960567.1"/>
    <property type="molecule type" value="Genomic_DNA"/>
</dbReference>
<dbReference type="Proteomes" id="UP001596989">
    <property type="component" value="Unassembled WGS sequence"/>
</dbReference>
<sequence>MNIYDSVQSASSGTLLSGKTAFITGAGSGIGRAAALTMARHGAAVGLIDLMDGRCHEVEEEIRSEGGRALFVDTDVSNPERMARAAASVAREFGGQIHLLFANAGINGTLAPIEDMTPEDWDKTLNVNLKGSFLALKYSIPYMKQSGGSIIITSSINGNRKFSGFGMCAYSSSKAGQVAFAKMAALELARYHIRVNAICPGAIDTNIGENTNSTPQLDKISIPVNYPEGSQPLEHGPGHPQQVADLVLFLSSDHASHITGTEIYIDGAETLL</sequence>